<sequence>MIRSVGPAPTSGKDAAESRLKLKGISDDIRGVVPLEAVLPSEAIAHPEANAYLHLDAFLYDEEDEERLLEEGKLPKGICADCGSKNNRLS</sequence>
<dbReference type="EMBL" id="CP045907">
    <property type="protein sequence ID" value="QQP35622.1"/>
    <property type="molecule type" value="Genomic_DNA"/>
</dbReference>
<protein>
    <submittedName>
        <fullName evidence="1">Uncharacterized protein</fullName>
    </submittedName>
</protein>
<dbReference type="AlphaFoldDB" id="A0A7T8JUH0"/>
<evidence type="ECO:0000313" key="1">
    <source>
        <dbReference type="EMBL" id="QQP35622.1"/>
    </source>
</evidence>
<proteinExistence type="predicted"/>
<gene>
    <name evidence="1" type="ORF">FKW44_023897</name>
</gene>
<reference evidence="2" key="1">
    <citation type="submission" date="2021-01" db="EMBL/GenBank/DDBJ databases">
        <title>Caligus Genome Assembly.</title>
        <authorList>
            <person name="Gallardo-Escarate C."/>
        </authorList>
    </citation>
    <scope>NUCLEOTIDE SEQUENCE [LARGE SCALE GENOMIC DNA]</scope>
</reference>
<organism evidence="1 2">
    <name type="scientific">Caligus rogercresseyi</name>
    <name type="common">Sea louse</name>
    <dbReference type="NCBI Taxonomy" id="217165"/>
    <lineage>
        <taxon>Eukaryota</taxon>
        <taxon>Metazoa</taxon>
        <taxon>Ecdysozoa</taxon>
        <taxon>Arthropoda</taxon>
        <taxon>Crustacea</taxon>
        <taxon>Multicrustacea</taxon>
        <taxon>Hexanauplia</taxon>
        <taxon>Copepoda</taxon>
        <taxon>Siphonostomatoida</taxon>
        <taxon>Caligidae</taxon>
        <taxon>Caligus</taxon>
    </lineage>
</organism>
<dbReference type="Proteomes" id="UP000595437">
    <property type="component" value="Chromosome 18"/>
</dbReference>
<name>A0A7T8JUH0_CALRO</name>
<feature type="non-terminal residue" evidence="1">
    <location>
        <position position="90"/>
    </location>
</feature>
<evidence type="ECO:0000313" key="2">
    <source>
        <dbReference type="Proteomes" id="UP000595437"/>
    </source>
</evidence>
<accession>A0A7T8JUH0</accession>
<keyword evidence="2" id="KW-1185">Reference proteome</keyword>
<dbReference type="OrthoDB" id="15794at2759"/>